<evidence type="ECO:0000256" key="7">
    <source>
        <dbReference type="ARBA" id="ARBA00023136"/>
    </source>
</evidence>
<dbReference type="InterPro" id="IPR007272">
    <property type="entry name" value="Sulf_transp_TsuA/YedE"/>
</dbReference>
<sequence length="202" mass="21663">MRQSRVYWACLFVTVILAEQAWAAGIDPAGEPMHRSIWTVRLWSPYIVGLLIGLLNCLALVISDRTLGASSAYATAAGMVEKAVPSGKPEAREYYRRNPPRVGWGFMLLLGLVVGSFLSAQLSTDFRPEWVPPLWLAAHGPELLPRLLTAFAGGAIMAFGARVAGGCTSGHGISGTMQLAISSWLALVCFFIGGAAVAHMLY</sequence>
<keyword evidence="7 9" id="KW-0472">Membrane</keyword>
<evidence type="ECO:0000256" key="4">
    <source>
        <dbReference type="ARBA" id="ARBA00022519"/>
    </source>
</evidence>
<reference evidence="10 11" key="1">
    <citation type="journal article" date="2013" name="Genome Announc.">
        <title>Draft Genome Sequence for Desulfovibrio africanus Strain PCS.</title>
        <authorList>
            <person name="Brown S.D."/>
            <person name="Utturkar S.M."/>
            <person name="Arkin A.P."/>
            <person name="Deutschbauer A.M."/>
            <person name="Elias D.A."/>
            <person name="Hazen T.C."/>
            <person name="Chakraborty R."/>
        </authorList>
    </citation>
    <scope>NUCLEOTIDE SEQUENCE [LARGE SCALE GENOMIC DNA]</scope>
    <source>
        <strain evidence="10 11">PCS</strain>
    </source>
</reference>
<keyword evidence="2" id="KW-0813">Transport</keyword>
<evidence type="ECO:0000256" key="2">
    <source>
        <dbReference type="ARBA" id="ARBA00022448"/>
    </source>
</evidence>
<feature type="transmembrane region" description="Helical" evidence="9">
    <location>
        <begin position="177"/>
        <end position="201"/>
    </location>
</feature>
<keyword evidence="5 9" id="KW-0812">Transmembrane</keyword>
<comment type="similarity">
    <text evidence="8">Belongs to the TsuA/YedE (TC 9.B.102) family.</text>
</comment>
<evidence type="ECO:0000313" key="10">
    <source>
        <dbReference type="EMBL" id="EMG36570.1"/>
    </source>
</evidence>
<dbReference type="GO" id="GO:0005886">
    <property type="term" value="C:plasma membrane"/>
    <property type="evidence" value="ECO:0007669"/>
    <property type="project" value="UniProtKB-SubCell"/>
</dbReference>
<accession>M5PR83</accession>
<feature type="transmembrane region" description="Helical" evidence="9">
    <location>
        <begin position="102"/>
        <end position="123"/>
    </location>
</feature>
<keyword evidence="3" id="KW-1003">Cell membrane</keyword>
<feature type="transmembrane region" description="Helical" evidence="9">
    <location>
        <begin position="143"/>
        <end position="165"/>
    </location>
</feature>
<dbReference type="OrthoDB" id="9814020at2"/>
<gene>
    <name evidence="10" type="ORF">PCS_02582</name>
</gene>
<keyword evidence="6 9" id="KW-1133">Transmembrane helix</keyword>
<dbReference type="EMBL" id="AOSV01000029">
    <property type="protein sequence ID" value="EMG36570.1"/>
    <property type="molecule type" value="Genomic_DNA"/>
</dbReference>
<comment type="subcellular location">
    <subcellularLocation>
        <location evidence="1">Cell inner membrane</location>
        <topology evidence="1">Multi-pass membrane protein</topology>
    </subcellularLocation>
</comment>
<evidence type="ECO:0000256" key="5">
    <source>
        <dbReference type="ARBA" id="ARBA00022692"/>
    </source>
</evidence>
<evidence type="ECO:0000256" key="1">
    <source>
        <dbReference type="ARBA" id="ARBA00004429"/>
    </source>
</evidence>
<keyword evidence="4" id="KW-0997">Cell inner membrane</keyword>
<dbReference type="PATRIC" id="fig|1262666.3.peg.2622"/>
<name>M5PR83_DESAF</name>
<organism evidence="10 11">
    <name type="scientific">Desulfocurvibacter africanus PCS</name>
    <dbReference type="NCBI Taxonomy" id="1262666"/>
    <lineage>
        <taxon>Bacteria</taxon>
        <taxon>Pseudomonadati</taxon>
        <taxon>Thermodesulfobacteriota</taxon>
        <taxon>Desulfovibrionia</taxon>
        <taxon>Desulfovibrionales</taxon>
        <taxon>Desulfovibrionaceae</taxon>
        <taxon>Desulfocurvibacter</taxon>
    </lineage>
</organism>
<dbReference type="AlphaFoldDB" id="M5PR83"/>
<dbReference type="PANTHER" id="PTHR30574">
    <property type="entry name" value="INNER MEMBRANE PROTEIN YEDE"/>
    <property type="match status" value="1"/>
</dbReference>
<proteinExistence type="inferred from homology"/>
<comment type="caution">
    <text evidence="10">The sequence shown here is derived from an EMBL/GenBank/DDBJ whole genome shotgun (WGS) entry which is preliminary data.</text>
</comment>
<evidence type="ECO:0000256" key="6">
    <source>
        <dbReference type="ARBA" id="ARBA00022989"/>
    </source>
</evidence>
<protein>
    <submittedName>
        <fullName evidence="10">YeeE/YedE family protein (DUF395)</fullName>
    </submittedName>
</protein>
<evidence type="ECO:0000313" key="11">
    <source>
        <dbReference type="Proteomes" id="UP000011922"/>
    </source>
</evidence>
<evidence type="ECO:0000256" key="9">
    <source>
        <dbReference type="SAM" id="Phobius"/>
    </source>
</evidence>
<dbReference type="Proteomes" id="UP000011922">
    <property type="component" value="Unassembled WGS sequence"/>
</dbReference>
<feature type="transmembrane region" description="Helical" evidence="9">
    <location>
        <begin position="42"/>
        <end position="62"/>
    </location>
</feature>
<dbReference type="Pfam" id="PF04143">
    <property type="entry name" value="Sulf_transp"/>
    <property type="match status" value="1"/>
</dbReference>
<evidence type="ECO:0000256" key="3">
    <source>
        <dbReference type="ARBA" id="ARBA00022475"/>
    </source>
</evidence>
<dbReference type="PANTHER" id="PTHR30574:SF1">
    <property type="entry name" value="SULPHUR TRANSPORT DOMAIN-CONTAINING PROTEIN"/>
    <property type="match status" value="1"/>
</dbReference>
<evidence type="ECO:0000256" key="8">
    <source>
        <dbReference type="ARBA" id="ARBA00035655"/>
    </source>
</evidence>
<dbReference type="RefSeq" id="WP_005987833.1">
    <property type="nucleotide sequence ID" value="NZ_AOSV01000029.1"/>
</dbReference>